<evidence type="ECO:0000313" key="2">
    <source>
        <dbReference type="EMBL" id="RKQ59881.1"/>
    </source>
</evidence>
<dbReference type="EMBL" id="RBIE01000006">
    <property type="protein sequence ID" value="RKQ59881.1"/>
    <property type="molecule type" value="Genomic_DNA"/>
</dbReference>
<name>A0A420W5J0_9BACT</name>
<keyword evidence="1" id="KW-0472">Membrane</keyword>
<evidence type="ECO:0000313" key="3">
    <source>
        <dbReference type="Proteomes" id="UP000280881"/>
    </source>
</evidence>
<organism evidence="2 3">
    <name type="scientific">Thermovibrio guaymasensis</name>
    <dbReference type="NCBI Taxonomy" id="240167"/>
    <lineage>
        <taxon>Bacteria</taxon>
        <taxon>Pseudomonadati</taxon>
        <taxon>Aquificota</taxon>
        <taxon>Aquificia</taxon>
        <taxon>Desulfurobacteriales</taxon>
        <taxon>Desulfurobacteriaceae</taxon>
        <taxon>Thermovibrio</taxon>
    </lineage>
</organism>
<dbReference type="Proteomes" id="UP000280881">
    <property type="component" value="Unassembled WGS sequence"/>
</dbReference>
<reference evidence="2 3" key="1">
    <citation type="submission" date="2018-10" db="EMBL/GenBank/DDBJ databases">
        <title>Genomic Encyclopedia of Type Strains, Phase IV (KMG-IV): sequencing the most valuable type-strain genomes for metagenomic binning, comparative biology and taxonomic classification.</title>
        <authorList>
            <person name="Goeker M."/>
        </authorList>
    </citation>
    <scope>NUCLEOTIDE SEQUENCE [LARGE SCALE GENOMIC DNA]</scope>
    <source>
        <strain evidence="2 3">DSM 15521</strain>
    </source>
</reference>
<keyword evidence="1" id="KW-0812">Transmembrane</keyword>
<keyword evidence="3" id="KW-1185">Reference proteome</keyword>
<accession>A0A420W5J0</accession>
<keyword evidence="1" id="KW-1133">Transmembrane helix</keyword>
<feature type="transmembrane region" description="Helical" evidence="1">
    <location>
        <begin position="37"/>
        <end position="60"/>
    </location>
</feature>
<sequence length="68" mass="7991">MICFLEYAIPILIIIFSVVFVIWLFRYKPSDYLNSRLMIIGFPVFLVFSVIFIIIAISMLNFGHWIGD</sequence>
<protein>
    <submittedName>
        <fullName evidence="2">Uncharacterized protein</fullName>
    </submittedName>
</protein>
<comment type="caution">
    <text evidence="2">The sequence shown here is derived from an EMBL/GenBank/DDBJ whole genome shotgun (WGS) entry which is preliminary data.</text>
</comment>
<dbReference type="AlphaFoldDB" id="A0A420W5J0"/>
<proteinExistence type="predicted"/>
<feature type="transmembrane region" description="Helical" evidence="1">
    <location>
        <begin position="6"/>
        <end position="25"/>
    </location>
</feature>
<evidence type="ECO:0000256" key="1">
    <source>
        <dbReference type="SAM" id="Phobius"/>
    </source>
</evidence>
<gene>
    <name evidence="2" type="ORF">C7457_1666</name>
</gene>